<evidence type="ECO:0000256" key="16">
    <source>
        <dbReference type="PIRSR" id="PIRSR603782-2"/>
    </source>
</evidence>
<dbReference type="GO" id="GO:0004130">
    <property type="term" value="F:cytochrome-c peroxidase activity"/>
    <property type="evidence" value="ECO:0007669"/>
    <property type="project" value="TreeGrafter"/>
</dbReference>
<evidence type="ECO:0000256" key="17">
    <source>
        <dbReference type="PROSITE-ProRule" id="PRU00433"/>
    </source>
</evidence>
<evidence type="ECO:0000256" key="18">
    <source>
        <dbReference type="SAM" id="MobiDB-lite"/>
    </source>
</evidence>
<dbReference type="CDD" id="cd02968">
    <property type="entry name" value="SCO"/>
    <property type="match status" value="1"/>
</dbReference>
<accession>A0A5Q0BPR2</accession>
<evidence type="ECO:0000256" key="11">
    <source>
        <dbReference type="ARBA" id="ARBA00023004"/>
    </source>
</evidence>
<evidence type="ECO:0000256" key="7">
    <source>
        <dbReference type="ARBA" id="ARBA00022729"/>
    </source>
</evidence>
<dbReference type="Gene3D" id="1.10.760.10">
    <property type="entry name" value="Cytochrome c-like domain"/>
    <property type="match status" value="2"/>
</dbReference>
<evidence type="ECO:0000256" key="10">
    <source>
        <dbReference type="ARBA" id="ARBA00023002"/>
    </source>
</evidence>
<feature type="binding site" evidence="15">
    <location>
        <position position="86"/>
    </location>
    <ligand>
        <name>Cu cation</name>
        <dbReference type="ChEBI" id="CHEBI:23378"/>
    </ligand>
</feature>
<keyword evidence="23" id="KW-1185">Reference proteome</keyword>
<keyword evidence="8" id="KW-0574">Periplasm</keyword>
<comment type="subcellular location">
    <subcellularLocation>
        <location evidence="1">Periplasm</location>
    </subcellularLocation>
</comment>
<comment type="similarity">
    <text evidence="3">Belongs to the SCO1/2 family.</text>
</comment>
<feature type="domain" description="Thioredoxin" evidence="21">
    <location>
        <begin position="47"/>
        <end position="221"/>
    </location>
</feature>
<keyword evidence="11 17" id="KW-0408">Iron</keyword>
<evidence type="ECO:0000259" key="20">
    <source>
        <dbReference type="PROSITE" id="PS51007"/>
    </source>
</evidence>
<dbReference type="OrthoDB" id="9805202at2"/>
<feature type="chain" id="PRO_5024925828" description="Methylamine utilization protein MauG" evidence="19">
    <location>
        <begin position="21"/>
        <end position="629"/>
    </location>
</feature>
<evidence type="ECO:0000256" key="6">
    <source>
        <dbReference type="ARBA" id="ARBA00022723"/>
    </source>
</evidence>
<organism evidence="22 23">
    <name type="scientific">Candidatus Methylospira mobilis</name>
    <dbReference type="NCBI Taxonomy" id="1808979"/>
    <lineage>
        <taxon>Bacteria</taxon>
        <taxon>Pseudomonadati</taxon>
        <taxon>Pseudomonadota</taxon>
        <taxon>Gammaproteobacteria</taxon>
        <taxon>Methylococcales</taxon>
        <taxon>Methylococcaceae</taxon>
        <taxon>Candidatus Methylospira</taxon>
    </lineage>
</organism>
<dbReference type="GO" id="GO:0042597">
    <property type="term" value="C:periplasmic space"/>
    <property type="evidence" value="ECO:0007669"/>
    <property type="project" value="UniProtKB-SubCell"/>
</dbReference>
<dbReference type="SUPFAM" id="SSF46626">
    <property type="entry name" value="Cytochrome c"/>
    <property type="match status" value="2"/>
</dbReference>
<evidence type="ECO:0000256" key="13">
    <source>
        <dbReference type="ARBA" id="ARBA00058991"/>
    </source>
</evidence>
<dbReference type="RefSeq" id="WP_153250248.1">
    <property type="nucleotide sequence ID" value="NZ_CP044205.1"/>
</dbReference>
<dbReference type="InParanoid" id="A0A5Q0BPR2"/>
<dbReference type="PROSITE" id="PS51007">
    <property type="entry name" value="CYTC"/>
    <property type="match status" value="2"/>
</dbReference>
<evidence type="ECO:0000313" key="22">
    <source>
        <dbReference type="EMBL" id="QFY44281.1"/>
    </source>
</evidence>
<reference evidence="22 23" key="1">
    <citation type="submission" date="2019-09" db="EMBL/GenBank/DDBJ databases">
        <title>Ecophysiology of the spiral-shaped methanotroph Methylospira mobilis as revealed by the complete genome sequence.</title>
        <authorList>
            <person name="Oshkin I.Y."/>
            <person name="Dedysh S.N."/>
            <person name="Miroshnikov K."/>
            <person name="Danilova O.V."/>
            <person name="Hakobyan A."/>
            <person name="Liesack W."/>
        </authorList>
    </citation>
    <scope>NUCLEOTIDE SEQUENCE [LARGE SCALE GENOMIC DNA]</scope>
    <source>
        <strain evidence="22 23">Shm1</strain>
    </source>
</reference>
<dbReference type="PANTHER" id="PTHR30600:SF10">
    <property type="entry name" value="BLL6722 PROTEIN"/>
    <property type="match status" value="1"/>
</dbReference>
<comment type="function">
    <text evidence="13">Involved in methylamine metabolism. Essential for the maturation of the beta subunit of MADH, presumably via a step in the biosynthesis of tryptophan tryptophylquinone (TTQ), the cofactor of MADH.</text>
</comment>
<dbReference type="SUPFAM" id="SSF52833">
    <property type="entry name" value="Thioredoxin-like"/>
    <property type="match status" value="1"/>
</dbReference>
<dbReference type="GO" id="GO:0046872">
    <property type="term" value="F:metal ion binding"/>
    <property type="evidence" value="ECO:0007669"/>
    <property type="project" value="UniProtKB-KW"/>
</dbReference>
<keyword evidence="5 17" id="KW-0349">Heme</keyword>
<dbReference type="FunFam" id="1.10.760.10:FF:000019">
    <property type="entry name" value="Di-heme cytochrome C peroxidase"/>
    <property type="match status" value="1"/>
</dbReference>
<dbReference type="PROSITE" id="PS51352">
    <property type="entry name" value="THIOREDOXIN_2"/>
    <property type="match status" value="1"/>
</dbReference>
<dbReference type="InterPro" id="IPR009056">
    <property type="entry name" value="Cyt_c-like_dom"/>
</dbReference>
<evidence type="ECO:0000256" key="3">
    <source>
        <dbReference type="ARBA" id="ARBA00010996"/>
    </source>
</evidence>
<dbReference type="Gene3D" id="3.40.30.10">
    <property type="entry name" value="Glutaredoxin"/>
    <property type="match status" value="1"/>
</dbReference>
<evidence type="ECO:0000256" key="12">
    <source>
        <dbReference type="ARBA" id="ARBA00023008"/>
    </source>
</evidence>
<proteinExistence type="inferred from homology"/>
<dbReference type="EMBL" id="CP044205">
    <property type="protein sequence ID" value="QFY44281.1"/>
    <property type="molecule type" value="Genomic_DNA"/>
</dbReference>
<feature type="region of interest" description="Disordered" evidence="18">
    <location>
        <begin position="227"/>
        <end position="252"/>
    </location>
</feature>
<evidence type="ECO:0000256" key="19">
    <source>
        <dbReference type="SAM" id="SignalP"/>
    </source>
</evidence>
<evidence type="ECO:0000256" key="1">
    <source>
        <dbReference type="ARBA" id="ARBA00004418"/>
    </source>
</evidence>
<feature type="binding site" evidence="15">
    <location>
        <position position="92"/>
    </location>
    <ligand>
        <name>Cu cation</name>
        <dbReference type="ChEBI" id="CHEBI:23378"/>
    </ligand>
</feature>
<dbReference type="GO" id="GO:0009055">
    <property type="term" value="F:electron transfer activity"/>
    <property type="evidence" value="ECO:0007669"/>
    <property type="project" value="InterPro"/>
</dbReference>
<protein>
    <recommendedName>
        <fullName evidence="14">Methylamine utilization protein MauG</fullName>
    </recommendedName>
</protein>
<name>A0A5Q0BPR2_9GAMM</name>
<dbReference type="Pfam" id="PF03150">
    <property type="entry name" value="CCP_MauG"/>
    <property type="match status" value="1"/>
</dbReference>
<dbReference type="PANTHER" id="PTHR30600">
    <property type="entry name" value="CYTOCHROME C PEROXIDASE-RELATED"/>
    <property type="match status" value="1"/>
</dbReference>
<evidence type="ECO:0000256" key="5">
    <source>
        <dbReference type="ARBA" id="ARBA00022617"/>
    </source>
</evidence>
<keyword evidence="6 15" id="KW-0479">Metal-binding</keyword>
<evidence type="ECO:0000256" key="8">
    <source>
        <dbReference type="ARBA" id="ARBA00022764"/>
    </source>
</evidence>
<evidence type="ECO:0000259" key="21">
    <source>
        <dbReference type="PROSITE" id="PS51352"/>
    </source>
</evidence>
<evidence type="ECO:0000256" key="14">
    <source>
        <dbReference type="ARBA" id="ARBA00073576"/>
    </source>
</evidence>
<feature type="domain" description="Cytochrome c" evidence="20">
    <location>
        <begin position="298"/>
        <end position="408"/>
    </location>
</feature>
<keyword evidence="7 19" id="KW-0732">Signal</keyword>
<dbReference type="GO" id="GO:0020037">
    <property type="term" value="F:heme binding"/>
    <property type="evidence" value="ECO:0007669"/>
    <property type="project" value="InterPro"/>
</dbReference>
<evidence type="ECO:0000313" key="23">
    <source>
        <dbReference type="Proteomes" id="UP000325755"/>
    </source>
</evidence>
<dbReference type="InterPro" id="IPR003782">
    <property type="entry name" value="SCO1/SenC"/>
</dbReference>
<dbReference type="InterPro" id="IPR036909">
    <property type="entry name" value="Cyt_c-like_dom_sf"/>
</dbReference>
<feature type="domain" description="Cytochrome c" evidence="20">
    <location>
        <begin position="452"/>
        <end position="611"/>
    </location>
</feature>
<gene>
    <name evidence="22" type="ORF">F6R98_17935</name>
</gene>
<keyword evidence="10" id="KW-0560">Oxidoreductase</keyword>
<evidence type="ECO:0000256" key="9">
    <source>
        <dbReference type="ARBA" id="ARBA00022982"/>
    </source>
</evidence>
<dbReference type="KEGG" id="mmob:F6R98_17935"/>
<feature type="disulfide bond" description="Redox-active" evidence="16">
    <location>
        <begin position="86"/>
        <end position="92"/>
    </location>
</feature>
<dbReference type="Pfam" id="PF02630">
    <property type="entry name" value="SCO1-SenC"/>
    <property type="match status" value="1"/>
</dbReference>
<feature type="signal peptide" evidence="19">
    <location>
        <begin position="1"/>
        <end position="20"/>
    </location>
</feature>
<dbReference type="AlphaFoldDB" id="A0A5Q0BPR2"/>
<keyword evidence="16" id="KW-1015">Disulfide bond</keyword>
<sequence>MPNNLLFALLAVFAISPAAAHEAASATLAPGYRALPFTAPQPGSYILPVLGSAADGSVVDSSGKPVSLHALYDGKIVLLSFIYATCNDVNGCPLATGVLQQIKTRLKNKPQLSGKLRLITISFDPEHDTPEVMRHYGQGFQNAGSDWRFLTTKSEMEILPILQNYQQSIDKEYDAQGRLTGKFSHLLRVFLIDSHQRIRNIYTISVLHPDMILADIETLLRESSPAVVGNHAPESADATDPLRPGDDKSGYADSAYQTHTQALNARREKPADLFRRARQPMLGLPQLPTPKDNPLTPAKIALGRKLFHDRRLSLNQTISCAMCHIPEQGYTSREQATATGIEGRSVRRNAPTLYNAAYLTRLFHDGRESTLENQAWGPLLAANEMGNPSIGYVVDRLAMLADYTGLFQKAFGREAGMETVGQALAAYQRTLVSGNSAFDRWYFGKEHKALSPSAQAGFALFTGKGGCSSCHLVSGEYALFTDNDLHNTGVGYLDSMKIQPTRQPVQVAPGIALDVDGASIAQVAEIKAGDLGRYEITQRPEDRWKYRTPTLRNIALTAPYMHNGSVGELKSVVQFYNRGGIANETLDPRIHALGLSEQEIDALVDFLSALTGSDNETLVADAFAAPIGN</sequence>
<dbReference type="Proteomes" id="UP000325755">
    <property type="component" value="Chromosome"/>
</dbReference>
<keyword evidence="12 15" id="KW-0186">Copper</keyword>
<dbReference type="InterPro" id="IPR036249">
    <property type="entry name" value="Thioredoxin-like_sf"/>
</dbReference>
<dbReference type="InterPro" id="IPR013766">
    <property type="entry name" value="Thioredoxin_domain"/>
</dbReference>
<feature type="binding site" evidence="15">
    <location>
        <position position="185"/>
    </location>
    <ligand>
        <name>Cu cation</name>
        <dbReference type="ChEBI" id="CHEBI:23378"/>
    </ligand>
</feature>
<dbReference type="InterPro" id="IPR004852">
    <property type="entry name" value="Di-haem_cyt_c_peroxidsae"/>
</dbReference>
<dbReference type="InterPro" id="IPR051395">
    <property type="entry name" value="Cytochrome_c_Peroxidase/MauG"/>
</dbReference>
<evidence type="ECO:0000256" key="4">
    <source>
        <dbReference type="ARBA" id="ARBA00022448"/>
    </source>
</evidence>
<keyword evidence="9" id="KW-0249">Electron transport</keyword>
<comment type="pathway">
    <text evidence="2">One-carbon metabolism; methylamine degradation.</text>
</comment>
<evidence type="ECO:0000256" key="2">
    <source>
        <dbReference type="ARBA" id="ARBA00004856"/>
    </source>
</evidence>
<keyword evidence="4" id="KW-0813">Transport</keyword>
<evidence type="ECO:0000256" key="15">
    <source>
        <dbReference type="PIRSR" id="PIRSR603782-1"/>
    </source>
</evidence>